<dbReference type="Proteomes" id="UP000054010">
    <property type="component" value="Unassembled WGS sequence"/>
</dbReference>
<organism evidence="2 3">
    <name type="scientific">Oscillochloris trichoides DG-6</name>
    <dbReference type="NCBI Taxonomy" id="765420"/>
    <lineage>
        <taxon>Bacteria</taxon>
        <taxon>Bacillati</taxon>
        <taxon>Chloroflexota</taxon>
        <taxon>Chloroflexia</taxon>
        <taxon>Chloroflexales</taxon>
        <taxon>Chloroflexineae</taxon>
        <taxon>Oscillochloridaceae</taxon>
        <taxon>Oscillochloris</taxon>
    </lineage>
</organism>
<evidence type="ECO:0000313" key="2">
    <source>
        <dbReference type="EMBL" id="EFO81949.1"/>
    </source>
</evidence>
<accession>E1I9U7</accession>
<sequence length="153" mass="16716">MTNNQNEGFDFTDPVGTWRTIRDANLDAWAKGMATMVNTETFSKALGIQLDTMLAASAPMQKAMNQYMEAYLKQANLPSRAEVVSLAQRMTNIEMRLDDMDARLDDILAALRALTTPAPAAEAAEDVSVAEASPESDSATKPAARRTRRTTSE</sequence>
<name>E1I9U7_9CHLR</name>
<proteinExistence type="predicted"/>
<feature type="compositionally biased region" description="Basic residues" evidence="1">
    <location>
        <begin position="143"/>
        <end position="153"/>
    </location>
</feature>
<dbReference type="AlphaFoldDB" id="E1I9U7"/>
<protein>
    <recommendedName>
        <fullName evidence="4">Poly(3-hydroxyalkanoate) polymerase subunit PhaE</fullName>
    </recommendedName>
</protein>
<dbReference type="eggNOG" id="ENOG5033FV9">
    <property type="taxonomic scope" value="Bacteria"/>
</dbReference>
<reference evidence="2 3" key="1">
    <citation type="journal article" date="2011" name="J. Bacteriol.">
        <title>Draft genome sequence of the anoxygenic filamentous phototrophic bacterium Oscillochloris trichoides subsp. DG-6.</title>
        <authorList>
            <person name="Kuznetsov B.B."/>
            <person name="Ivanovsky R.N."/>
            <person name="Keppen O.I."/>
            <person name="Sukhacheva M.V."/>
            <person name="Bumazhkin B.K."/>
            <person name="Patutina E.O."/>
            <person name="Beletsky A.V."/>
            <person name="Mardanov A.V."/>
            <person name="Baslerov R.V."/>
            <person name="Panteleeva A.N."/>
            <person name="Kolganova T.V."/>
            <person name="Ravin N.V."/>
            <person name="Skryabin K.G."/>
        </authorList>
    </citation>
    <scope>NUCLEOTIDE SEQUENCE [LARGE SCALE GENOMIC DNA]</scope>
    <source>
        <strain evidence="2 3">DG-6</strain>
    </source>
</reference>
<gene>
    <name evidence="2" type="ORF">OSCT_0098</name>
</gene>
<dbReference type="HOGENOM" id="CLU_1657697_0_0_0"/>
<dbReference type="OrthoDB" id="157457at2"/>
<keyword evidence="3" id="KW-1185">Reference proteome</keyword>
<evidence type="ECO:0000256" key="1">
    <source>
        <dbReference type="SAM" id="MobiDB-lite"/>
    </source>
</evidence>
<evidence type="ECO:0008006" key="4">
    <source>
        <dbReference type="Google" id="ProtNLM"/>
    </source>
</evidence>
<dbReference type="EMBL" id="ADVR01000003">
    <property type="protein sequence ID" value="EFO81949.1"/>
    <property type="molecule type" value="Genomic_DNA"/>
</dbReference>
<feature type="region of interest" description="Disordered" evidence="1">
    <location>
        <begin position="124"/>
        <end position="153"/>
    </location>
</feature>
<evidence type="ECO:0000313" key="3">
    <source>
        <dbReference type="Proteomes" id="UP000054010"/>
    </source>
</evidence>
<comment type="caution">
    <text evidence="2">The sequence shown here is derived from an EMBL/GenBank/DDBJ whole genome shotgun (WGS) entry which is preliminary data.</text>
</comment>
<dbReference type="STRING" id="765420.OSCT_0098"/>
<feature type="compositionally biased region" description="Low complexity" evidence="1">
    <location>
        <begin position="124"/>
        <end position="142"/>
    </location>
</feature>